<protein>
    <recommendedName>
        <fullName evidence="4">DUF4239 domain-containing protein</fullName>
    </recommendedName>
</protein>
<gene>
    <name evidence="2" type="ORF">ACFQ16_25535</name>
</gene>
<accession>A0ABW3FZ12</accession>
<comment type="caution">
    <text evidence="2">The sequence shown here is derived from an EMBL/GenBank/DDBJ whole genome shotgun (WGS) entry which is preliminary data.</text>
</comment>
<feature type="transmembrane region" description="Helical" evidence="1">
    <location>
        <begin position="205"/>
        <end position="226"/>
    </location>
</feature>
<feature type="transmembrane region" description="Helical" evidence="1">
    <location>
        <begin position="41"/>
        <end position="62"/>
    </location>
</feature>
<evidence type="ECO:0008006" key="4">
    <source>
        <dbReference type="Google" id="ProtNLM"/>
    </source>
</evidence>
<evidence type="ECO:0000313" key="3">
    <source>
        <dbReference type="Proteomes" id="UP001597018"/>
    </source>
</evidence>
<dbReference type="InterPro" id="IPR025333">
    <property type="entry name" value="DUF4239"/>
</dbReference>
<organism evidence="2 3">
    <name type="scientific">Saccharopolyspora rosea</name>
    <dbReference type="NCBI Taxonomy" id="524884"/>
    <lineage>
        <taxon>Bacteria</taxon>
        <taxon>Bacillati</taxon>
        <taxon>Actinomycetota</taxon>
        <taxon>Actinomycetes</taxon>
        <taxon>Pseudonocardiales</taxon>
        <taxon>Pseudonocardiaceae</taxon>
        <taxon>Saccharopolyspora</taxon>
    </lineage>
</organism>
<keyword evidence="3" id="KW-1185">Reference proteome</keyword>
<name>A0ABW3FZ12_9PSEU</name>
<dbReference type="Pfam" id="PF14023">
    <property type="entry name" value="Bestrophin-like"/>
    <property type="match status" value="1"/>
</dbReference>
<dbReference type="Proteomes" id="UP001597018">
    <property type="component" value="Unassembled WGS sequence"/>
</dbReference>
<reference evidence="3" key="1">
    <citation type="journal article" date="2019" name="Int. J. Syst. Evol. Microbiol.">
        <title>The Global Catalogue of Microorganisms (GCM) 10K type strain sequencing project: providing services to taxonomists for standard genome sequencing and annotation.</title>
        <authorList>
            <consortium name="The Broad Institute Genomics Platform"/>
            <consortium name="The Broad Institute Genome Sequencing Center for Infectious Disease"/>
            <person name="Wu L."/>
            <person name="Ma J."/>
        </authorList>
    </citation>
    <scope>NUCLEOTIDE SEQUENCE [LARGE SCALE GENOMIC DNA]</scope>
    <source>
        <strain evidence="3">CCUG 56401</strain>
    </source>
</reference>
<dbReference type="EMBL" id="JBHTIW010000029">
    <property type="protein sequence ID" value="MFD0923122.1"/>
    <property type="molecule type" value="Genomic_DNA"/>
</dbReference>
<evidence type="ECO:0000256" key="1">
    <source>
        <dbReference type="SAM" id="Phobius"/>
    </source>
</evidence>
<keyword evidence="1" id="KW-0472">Membrane</keyword>
<feature type="transmembrane region" description="Helical" evidence="1">
    <location>
        <begin position="177"/>
        <end position="199"/>
    </location>
</feature>
<evidence type="ECO:0000313" key="2">
    <source>
        <dbReference type="EMBL" id="MFD0923122.1"/>
    </source>
</evidence>
<sequence length="258" mass="27743">MILLSLLAVVLLTLCVAGFTVLSARRKAAASGDADSDSQSFVGGVLNALFTVVLAFYIVFAWQNGDDIDKSSQQEANALTDTYWQASIAPAPHSTAIQSLTAQYASRVADHEWAALDRGDTDPEVDRLLNSLRSEVLALPVDNEAIKSSREQSLQNIRQIDEGHRKRVDIATDDQNFNIVLLAASFLGAALMIAFPLLIGLSMRPANVAAMVLLTLTLGFTAYMSVELLHPLHGPFAVDPDPFRTALAGFDSTSHTGT</sequence>
<dbReference type="RefSeq" id="WP_345601125.1">
    <property type="nucleotide sequence ID" value="NZ_BAABLT010000028.1"/>
</dbReference>
<keyword evidence="1" id="KW-1133">Transmembrane helix</keyword>
<proteinExistence type="predicted"/>
<keyword evidence="1" id="KW-0812">Transmembrane</keyword>